<comment type="caution">
    <text evidence="2">The sequence shown here is derived from an EMBL/GenBank/DDBJ whole genome shotgun (WGS) entry which is preliminary data.</text>
</comment>
<reference evidence="2 3" key="1">
    <citation type="submission" date="2019-02" db="EMBL/GenBank/DDBJ databases">
        <title>Genome sequencing of the rare red list fungi Dentipellis fragilis.</title>
        <authorList>
            <person name="Buettner E."/>
            <person name="Kellner H."/>
        </authorList>
    </citation>
    <scope>NUCLEOTIDE SEQUENCE [LARGE SCALE GENOMIC DNA]</scope>
    <source>
        <strain evidence="2 3">DSM 105465</strain>
    </source>
</reference>
<feature type="region of interest" description="Disordered" evidence="1">
    <location>
        <begin position="53"/>
        <end position="78"/>
    </location>
</feature>
<keyword evidence="3" id="KW-1185">Reference proteome</keyword>
<accession>A0A4Y9ZA85</accession>
<evidence type="ECO:0000313" key="3">
    <source>
        <dbReference type="Proteomes" id="UP000298327"/>
    </source>
</evidence>
<protein>
    <submittedName>
        <fullName evidence="2">Uncharacterized protein</fullName>
    </submittedName>
</protein>
<gene>
    <name evidence="2" type="ORF">EVG20_g1239</name>
</gene>
<feature type="region of interest" description="Disordered" evidence="1">
    <location>
        <begin position="1"/>
        <end position="38"/>
    </location>
</feature>
<name>A0A4Y9ZA85_9AGAM</name>
<feature type="region of interest" description="Disordered" evidence="1">
    <location>
        <begin position="135"/>
        <end position="154"/>
    </location>
</feature>
<dbReference type="AlphaFoldDB" id="A0A4Y9ZA85"/>
<dbReference type="Proteomes" id="UP000298327">
    <property type="component" value="Unassembled WGS sequence"/>
</dbReference>
<evidence type="ECO:0000313" key="2">
    <source>
        <dbReference type="EMBL" id="TFY71756.1"/>
    </source>
</evidence>
<feature type="compositionally biased region" description="Low complexity" evidence="1">
    <location>
        <begin position="1"/>
        <end position="17"/>
    </location>
</feature>
<dbReference type="OrthoDB" id="3236040at2759"/>
<proteinExistence type="predicted"/>
<organism evidence="2 3">
    <name type="scientific">Dentipellis fragilis</name>
    <dbReference type="NCBI Taxonomy" id="205917"/>
    <lineage>
        <taxon>Eukaryota</taxon>
        <taxon>Fungi</taxon>
        <taxon>Dikarya</taxon>
        <taxon>Basidiomycota</taxon>
        <taxon>Agaricomycotina</taxon>
        <taxon>Agaricomycetes</taxon>
        <taxon>Russulales</taxon>
        <taxon>Hericiaceae</taxon>
        <taxon>Dentipellis</taxon>
    </lineage>
</organism>
<evidence type="ECO:0000256" key="1">
    <source>
        <dbReference type="SAM" id="MobiDB-lite"/>
    </source>
</evidence>
<feature type="compositionally biased region" description="Acidic residues" evidence="1">
    <location>
        <begin position="59"/>
        <end position="68"/>
    </location>
</feature>
<dbReference type="EMBL" id="SEOQ01000038">
    <property type="protein sequence ID" value="TFY71756.1"/>
    <property type="molecule type" value="Genomic_DNA"/>
</dbReference>
<feature type="compositionally biased region" description="Low complexity" evidence="1">
    <location>
        <begin position="135"/>
        <end position="148"/>
    </location>
</feature>
<sequence>MPSLRRTLSSPSVRSSPYHSAVSGRGHGPRRTSGSAISSRRVLADIDWWRVTDGQQPDADADVNEEAEETRRAHDQPALAEVDDGVDVREAGVERTLTPLFTESTRVEESPQAMFSLFPALAITPRTPIRRTVSESSTFSLESSPDSEGPFTPSEASFVLTDLGFADAGMDILPGRMRPLSFSAVKSYSFSAFTTPEKEDENECERLAESVSIHDNDLFA</sequence>